<dbReference type="Pfam" id="PF04073">
    <property type="entry name" value="tRNA_edit"/>
    <property type="match status" value="1"/>
</dbReference>
<dbReference type="EMBL" id="QGGU01000001">
    <property type="protein sequence ID" value="PWK54281.1"/>
    <property type="molecule type" value="Genomic_DNA"/>
</dbReference>
<name>A0A316G055_9GAMM</name>
<dbReference type="InterPro" id="IPR007214">
    <property type="entry name" value="YbaK/aa-tRNA-synth-assoc-dom"/>
</dbReference>
<keyword evidence="3" id="KW-0378">Hydrolase</keyword>
<dbReference type="CDD" id="cd04335">
    <property type="entry name" value="PrdX_deacylase"/>
    <property type="match status" value="1"/>
</dbReference>
<dbReference type="FunFam" id="3.90.960.10:FF:000005">
    <property type="entry name" value="Putative prolyl-tRNA synthetase"/>
    <property type="match status" value="1"/>
</dbReference>
<dbReference type="GO" id="GO:0002161">
    <property type="term" value="F:aminoacyl-tRNA deacylase activity"/>
    <property type="evidence" value="ECO:0007669"/>
    <property type="project" value="InterPro"/>
</dbReference>
<protein>
    <submittedName>
        <fullName evidence="3">Ala-tRNA(Pro) hydrolase</fullName>
    </submittedName>
</protein>
<dbReference type="SUPFAM" id="SSF55826">
    <property type="entry name" value="YbaK/ProRS associated domain"/>
    <property type="match status" value="1"/>
</dbReference>
<dbReference type="PANTHER" id="PTHR31423">
    <property type="entry name" value="YBAK DOMAIN-CONTAINING PROTEIN"/>
    <property type="match status" value="1"/>
</dbReference>
<keyword evidence="4" id="KW-1185">Reference proteome</keyword>
<sequence length="169" mass="19457">MHVEQLTSLLKAWGVDYKRYQHPPLDTCDEADALQLQRSGTRLKNLFLKDNYGRRHFLLLTTPEKRVDLKLLSKQMSIARLGFASERRLLKYLKVKPGCVSLLALINDEQQQVELLLDNDIVDSEYFQCHPLINTETYVLSHHNIDKFLANTGHTVKSVLVPEINESKG</sequence>
<dbReference type="Gene3D" id="3.90.960.10">
    <property type="entry name" value="YbaK/aminoacyl-tRNA synthetase-associated domain"/>
    <property type="match status" value="1"/>
</dbReference>
<accession>A0A316G055</accession>
<feature type="domain" description="YbaK/aminoacyl-tRNA synthetase-associated" evidence="2">
    <location>
        <begin position="22"/>
        <end position="143"/>
    </location>
</feature>
<evidence type="ECO:0000259" key="2">
    <source>
        <dbReference type="Pfam" id="PF04073"/>
    </source>
</evidence>
<organism evidence="3 4">
    <name type="scientific">Pleionea mediterranea</name>
    <dbReference type="NCBI Taxonomy" id="523701"/>
    <lineage>
        <taxon>Bacteria</taxon>
        <taxon>Pseudomonadati</taxon>
        <taxon>Pseudomonadota</taxon>
        <taxon>Gammaproteobacteria</taxon>
        <taxon>Oceanospirillales</taxon>
        <taxon>Pleioneaceae</taxon>
        <taxon>Pleionea</taxon>
    </lineage>
</organism>
<evidence type="ECO:0000313" key="4">
    <source>
        <dbReference type="Proteomes" id="UP000245790"/>
    </source>
</evidence>
<dbReference type="OrthoDB" id="5145315at2"/>
<dbReference type="InterPro" id="IPR036754">
    <property type="entry name" value="YbaK/aa-tRNA-synt-asso_dom_sf"/>
</dbReference>
<proteinExistence type="inferred from homology"/>
<dbReference type="RefSeq" id="WP_109761405.1">
    <property type="nucleotide sequence ID" value="NZ_QGGU01000001.1"/>
</dbReference>
<dbReference type="PANTHER" id="PTHR31423:SF3">
    <property type="entry name" value="PROLYL-TRNA SYNTHETASE ASSOCIATED DOMAIN-CONTAINING PROTEIN 1-RELATED"/>
    <property type="match status" value="1"/>
</dbReference>
<comment type="caution">
    <text evidence="3">The sequence shown here is derived from an EMBL/GenBank/DDBJ whole genome shotgun (WGS) entry which is preliminary data.</text>
</comment>
<dbReference type="AlphaFoldDB" id="A0A316G055"/>
<gene>
    <name evidence="3" type="ORF">C8D97_101129</name>
</gene>
<reference evidence="3 4" key="1">
    <citation type="submission" date="2018-05" db="EMBL/GenBank/DDBJ databases">
        <title>Genomic Encyclopedia of Type Strains, Phase IV (KMG-IV): sequencing the most valuable type-strain genomes for metagenomic binning, comparative biology and taxonomic classification.</title>
        <authorList>
            <person name="Goeker M."/>
        </authorList>
    </citation>
    <scope>NUCLEOTIDE SEQUENCE [LARGE SCALE GENOMIC DNA]</scope>
    <source>
        <strain evidence="3 4">DSM 25350</strain>
    </source>
</reference>
<evidence type="ECO:0000256" key="1">
    <source>
        <dbReference type="ARBA" id="ARBA00010201"/>
    </source>
</evidence>
<dbReference type="Proteomes" id="UP000245790">
    <property type="component" value="Unassembled WGS sequence"/>
</dbReference>
<dbReference type="InterPro" id="IPR040285">
    <property type="entry name" value="ProX/PRXD1"/>
</dbReference>
<comment type="similarity">
    <text evidence="1">Belongs to the PRORSD1 family.</text>
</comment>
<evidence type="ECO:0000313" key="3">
    <source>
        <dbReference type="EMBL" id="PWK54281.1"/>
    </source>
</evidence>